<feature type="compositionally biased region" description="Basic and acidic residues" evidence="1">
    <location>
        <begin position="415"/>
        <end position="425"/>
    </location>
</feature>
<dbReference type="AlphaFoldDB" id="A0A250WZT7"/>
<dbReference type="InterPro" id="IPR050560">
    <property type="entry name" value="MYB_TF"/>
</dbReference>
<feature type="region of interest" description="Disordered" evidence="1">
    <location>
        <begin position="406"/>
        <end position="425"/>
    </location>
</feature>
<dbReference type="CDD" id="cd00167">
    <property type="entry name" value="SANT"/>
    <property type="match status" value="2"/>
</dbReference>
<evidence type="ECO:0000313" key="5">
    <source>
        <dbReference type="Proteomes" id="UP000232323"/>
    </source>
</evidence>
<dbReference type="Pfam" id="PF00249">
    <property type="entry name" value="Myb_DNA-binding"/>
    <property type="match status" value="2"/>
</dbReference>
<protein>
    <recommendedName>
        <fullName evidence="6">Myb-like domain-containing protein</fullName>
    </recommendedName>
</protein>
<dbReference type="Gene3D" id="1.10.10.60">
    <property type="entry name" value="Homeodomain-like"/>
    <property type="match status" value="2"/>
</dbReference>
<dbReference type="PROSITE" id="PS51294">
    <property type="entry name" value="HTH_MYB"/>
    <property type="match status" value="1"/>
</dbReference>
<dbReference type="STRING" id="1157962.A0A250WZT7"/>
<dbReference type="GO" id="GO:0000978">
    <property type="term" value="F:RNA polymerase II cis-regulatory region sequence-specific DNA binding"/>
    <property type="evidence" value="ECO:0007669"/>
    <property type="project" value="TreeGrafter"/>
</dbReference>
<comment type="caution">
    <text evidence="4">The sequence shown here is derived from an EMBL/GenBank/DDBJ whole genome shotgun (WGS) entry which is preliminary data.</text>
</comment>
<dbReference type="PANTHER" id="PTHR45614">
    <property type="entry name" value="MYB PROTEIN-RELATED"/>
    <property type="match status" value="1"/>
</dbReference>
<organism evidence="4 5">
    <name type="scientific">Chlamydomonas eustigma</name>
    <dbReference type="NCBI Taxonomy" id="1157962"/>
    <lineage>
        <taxon>Eukaryota</taxon>
        <taxon>Viridiplantae</taxon>
        <taxon>Chlorophyta</taxon>
        <taxon>core chlorophytes</taxon>
        <taxon>Chlorophyceae</taxon>
        <taxon>CS clade</taxon>
        <taxon>Chlamydomonadales</taxon>
        <taxon>Chlamydomonadaceae</taxon>
        <taxon>Chlamydomonas</taxon>
    </lineage>
</organism>
<dbReference type="GO" id="GO:0000981">
    <property type="term" value="F:DNA-binding transcription factor activity, RNA polymerase II-specific"/>
    <property type="evidence" value="ECO:0007669"/>
    <property type="project" value="TreeGrafter"/>
</dbReference>
<dbReference type="InterPro" id="IPR001005">
    <property type="entry name" value="SANT/Myb"/>
</dbReference>
<evidence type="ECO:0000259" key="3">
    <source>
        <dbReference type="PROSITE" id="PS51294"/>
    </source>
</evidence>
<dbReference type="PANTHER" id="PTHR45614:SF25">
    <property type="entry name" value="MYB PROTEIN"/>
    <property type="match status" value="1"/>
</dbReference>
<feature type="compositionally biased region" description="Polar residues" evidence="1">
    <location>
        <begin position="202"/>
        <end position="222"/>
    </location>
</feature>
<feature type="domain" description="Myb-like" evidence="2">
    <location>
        <begin position="63"/>
        <end position="113"/>
    </location>
</feature>
<gene>
    <name evidence="4" type="ORF">CEUSTIGMA_g3741.t1</name>
</gene>
<dbReference type="SUPFAM" id="SSF46689">
    <property type="entry name" value="Homeodomain-like"/>
    <property type="match status" value="1"/>
</dbReference>
<feature type="region of interest" description="Disordered" evidence="1">
    <location>
        <begin position="202"/>
        <end position="267"/>
    </location>
</feature>
<dbReference type="PROSITE" id="PS50090">
    <property type="entry name" value="MYB_LIKE"/>
    <property type="match status" value="2"/>
</dbReference>
<feature type="compositionally biased region" description="Basic and acidic residues" evidence="1">
    <location>
        <begin position="529"/>
        <end position="542"/>
    </location>
</feature>
<evidence type="ECO:0000313" key="4">
    <source>
        <dbReference type="EMBL" id="GAX76296.1"/>
    </source>
</evidence>
<dbReference type="OrthoDB" id="2143914at2759"/>
<proteinExistence type="predicted"/>
<dbReference type="SMART" id="SM00717">
    <property type="entry name" value="SANT"/>
    <property type="match status" value="2"/>
</dbReference>
<dbReference type="GO" id="GO:0005634">
    <property type="term" value="C:nucleus"/>
    <property type="evidence" value="ECO:0007669"/>
    <property type="project" value="TreeGrafter"/>
</dbReference>
<keyword evidence="5" id="KW-1185">Reference proteome</keyword>
<sequence>MLRSPQETKWTKEDTARLTAAVQTVNERAKDPSKFCKFWVRVSELVPGRDAKQCRGKWLNDLRDGTRKDPFSLQEEFIIALIHSQVGNSWIKISSYLKGRTDNNVKNHWSAVARYKEGLSKNKTLREHNLLWQYVHLIVDHNMTPCAETLQLACEHYSSITSVVPLETFKVDEYYFITGPGRDMAGLDTGIEILQERLKRSTSALKRSPNQRPIKTSRLTSESAEDSPWVERSSSPEEGGSHCLDSNARNAPGTPPRHAKIDQEILPNTCREGLEDDRDESQIASISKAVGRRHALPPPNKFLGLQADSQLFHRSVHSSGLPLPSNLGYHADPRFYGHHLVAPVTTGSDGPSKALFRHSHKSAFSTSHLTSRDMAIAGMMRKGHNMQQCRAMCKAHEVKLQPHKHSSQSCAGAGEHGEGQDLRCDDPQVQASNNGCRMVTPLSGLNIMCMEGGLEADSPKQQQQLQMAKGVHNGLSNGLVKPIPSRLQQQQQQLVPGIFVRQRLIPSLAAAVHAQTGGSGPTTQNQWKQQEEQHKQEEEQHKQAHAEAPMVHVGDEPCSAVTTLLPSSSTATAAPLEPSRFGRDKSAVCRYQQATSDVTTSALTDKHQAPFLRSSAGCQVLPVDLKVVETLGKLAVDSKLTILERVEMMKKYVEVMQMTLHRRSQ</sequence>
<accession>A0A250WZT7</accession>
<reference evidence="4 5" key="1">
    <citation type="submission" date="2017-08" db="EMBL/GenBank/DDBJ databases">
        <title>Acidophilic green algal genome provides insights into adaptation to an acidic environment.</title>
        <authorList>
            <person name="Hirooka S."/>
            <person name="Hirose Y."/>
            <person name="Kanesaki Y."/>
            <person name="Higuchi S."/>
            <person name="Fujiwara T."/>
            <person name="Onuma R."/>
            <person name="Era A."/>
            <person name="Ohbayashi R."/>
            <person name="Uzuka A."/>
            <person name="Nozaki H."/>
            <person name="Yoshikawa H."/>
            <person name="Miyagishima S.Y."/>
        </authorList>
    </citation>
    <scope>NUCLEOTIDE SEQUENCE [LARGE SCALE GENOMIC DNA]</scope>
    <source>
        <strain evidence="4 5">NIES-2499</strain>
    </source>
</reference>
<feature type="domain" description="HTH myb-type" evidence="3">
    <location>
        <begin position="63"/>
        <end position="117"/>
    </location>
</feature>
<dbReference type="EMBL" id="BEGY01000016">
    <property type="protein sequence ID" value="GAX76296.1"/>
    <property type="molecule type" value="Genomic_DNA"/>
</dbReference>
<evidence type="ECO:0008006" key="6">
    <source>
        <dbReference type="Google" id="ProtNLM"/>
    </source>
</evidence>
<feature type="region of interest" description="Disordered" evidence="1">
    <location>
        <begin position="512"/>
        <end position="542"/>
    </location>
</feature>
<dbReference type="InterPro" id="IPR009057">
    <property type="entry name" value="Homeodomain-like_sf"/>
</dbReference>
<feature type="domain" description="Myb-like" evidence="2">
    <location>
        <begin position="9"/>
        <end position="62"/>
    </location>
</feature>
<name>A0A250WZT7_9CHLO</name>
<dbReference type="InterPro" id="IPR017930">
    <property type="entry name" value="Myb_dom"/>
</dbReference>
<dbReference type="Proteomes" id="UP000232323">
    <property type="component" value="Unassembled WGS sequence"/>
</dbReference>
<evidence type="ECO:0000256" key="1">
    <source>
        <dbReference type="SAM" id="MobiDB-lite"/>
    </source>
</evidence>
<evidence type="ECO:0000259" key="2">
    <source>
        <dbReference type="PROSITE" id="PS50090"/>
    </source>
</evidence>